<dbReference type="CDD" id="cd12797">
    <property type="entry name" value="M23_peptidase"/>
    <property type="match status" value="1"/>
</dbReference>
<evidence type="ECO:0000313" key="3">
    <source>
        <dbReference type="EMBL" id="NOU80697.1"/>
    </source>
</evidence>
<dbReference type="SUPFAM" id="SSF51261">
    <property type="entry name" value="Duplicated hybrid motif"/>
    <property type="match status" value="1"/>
</dbReference>
<keyword evidence="4" id="KW-1185">Reference proteome</keyword>
<dbReference type="Proteomes" id="UP000596857">
    <property type="component" value="Unassembled WGS sequence"/>
</dbReference>
<sequence>MEVVKKAKEMKKIIGVLSALSSPGIGLVLIFLGLAALVVLFVFLPFMIFSDTDSYKPQTAGQYAWMAPVQLDVDGTAYVWPVPTIDRVSSPFALRDLFGTTRMHKGIDIANGAANTELQAVYAMAAGTVTMAGAASGYGQAIMIDHGNGLVTIYGHLSTQMNVSVGDVVSKGQLIGAIGQGIVGRSTGPHLHFQVELNRVPVDPLEYVFAPGTEIPTLPRELGYQSLNIEYVLQFLEKRKSALADRSLLQMIDEAGRIKNVSPYLLIAITGQEQSFVPRNNNHASEIIRNPWNVFGCWCKGKGAQLSTGESAQIAANTIIKLSQDLPAGRDPIQWLSAKDNPRGYYAAHNGWWIGVSKYFKLLVAGSG</sequence>
<feature type="transmembrane region" description="Helical" evidence="1">
    <location>
        <begin position="20"/>
        <end position="49"/>
    </location>
</feature>
<keyword evidence="1" id="KW-0812">Transmembrane</keyword>
<protein>
    <submittedName>
        <fullName evidence="3">Peptidoglycan DD-metalloendopeptidase family protein</fullName>
    </submittedName>
</protein>
<dbReference type="PANTHER" id="PTHR21666">
    <property type="entry name" value="PEPTIDASE-RELATED"/>
    <property type="match status" value="1"/>
</dbReference>
<proteinExistence type="predicted"/>
<dbReference type="PANTHER" id="PTHR21666:SF270">
    <property type="entry name" value="MUREIN HYDROLASE ACTIVATOR ENVC"/>
    <property type="match status" value="1"/>
</dbReference>
<keyword evidence="1" id="KW-0472">Membrane</keyword>
<dbReference type="InterPro" id="IPR011055">
    <property type="entry name" value="Dup_hybrid_motif"/>
</dbReference>
<dbReference type="EMBL" id="WHOB01000053">
    <property type="protein sequence ID" value="NOU80697.1"/>
    <property type="molecule type" value="Genomic_DNA"/>
</dbReference>
<reference evidence="3 4" key="1">
    <citation type="submission" date="2019-10" db="EMBL/GenBank/DDBJ databases">
        <title>Description of Paenibacillus terricola sp. nov.</title>
        <authorList>
            <person name="Carlier A."/>
            <person name="Qi S."/>
        </authorList>
    </citation>
    <scope>NUCLEOTIDE SEQUENCE [LARGE SCALE GENOMIC DNA]</scope>
    <source>
        <strain evidence="3 4">LMG 31459</strain>
    </source>
</reference>
<dbReference type="InterPro" id="IPR016047">
    <property type="entry name" value="M23ase_b-sheet_dom"/>
</dbReference>
<gene>
    <name evidence="3" type="ORF">GC101_17680</name>
</gene>
<evidence type="ECO:0000313" key="4">
    <source>
        <dbReference type="Proteomes" id="UP000596857"/>
    </source>
</evidence>
<dbReference type="Pfam" id="PF01551">
    <property type="entry name" value="Peptidase_M23"/>
    <property type="match status" value="1"/>
</dbReference>
<evidence type="ECO:0000256" key="1">
    <source>
        <dbReference type="SAM" id="Phobius"/>
    </source>
</evidence>
<name>A0ABX1YI35_9BACL</name>
<feature type="domain" description="M23ase beta-sheet core" evidence="2">
    <location>
        <begin position="102"/>
        <end position="204"/>
    </location>
</feature>
<organism evidence="3 4">
    <name type="scientific">Paenibacillus phytohabitans</name>
    <dbReference type="NCBI Taxonomy" id="2654978"/>
    <lineage>
        <taxon>Bacteria</taxon>
        <taxon>Bacillati</taxon>
        <taxon>Bacillota</taxon>
        <taxon>Bacilli</taxon>
        <taxon>Bacillales</taxon>
        <taxon>Paenibacillaceae</taxon>
        <taxon>Paenibacillus</taxon>
    </lineage>
</organism>
<comment type="caution">
    <text evidence="3">The sequence shown here is derived from an EMBL/GenBank/DDBJ whole genome shotgun (WGS) entry which is preliminary data.</text>
</comment>
<accession>A0ABX1YI35</accession>
<evidence type="ECO:0000259" key="2">
    <source>
        <dbReference type="Pfam" id="PF01551"/>
    </source>
</evidence>
<dbReference type="Gene3D" id="2.70.70.10">
    <property type="entry name" value="Glucose Permease (Domain IIA)"/>
    <property type="match status" value="1"/>
</dbReference>
<dbReference type="InterPro" id="IPR050570">
    <property type="entry name" value="Cell_wall_metabolism_enzyme"/>
</dbReference>
<keyword evidence="1" id="KW-1133">Transmembrane helix</keyword>